<dbReference type="KEGG" id="tgy:X802_01365"/>
<name>A0A0X1KIB5_9EURY</name>
<accession>A0A0X1KIB5</accession>
<protein>
    <submittedName>
        <fullName evidence="2">ABC transporter permease</fullName>
    </submittedName>
</protein>
<dbReference type="OrthoDB" id="93707at2157"/>
<dbReference type="PATRIC" id="fig|1432656.3.peg.269"/>
<dbReference type="Pfam" id="PF12679">
    <property type="entry name" value="ABC2_membrane_2"/>
    <property type="match status" value="1"/>
</dbReference>
<dbReference type="RefSeq" id="WP_062370330.1">
    <property type="nucleotide sequence ID" value="NZ_CP007140.1"/>
</dbReference>
<dbReference type="STRING" id="1432656.X802_01365"/>
<reference evidence="2 3" key="1">
    <citation type="submission" date="2014-01" db="EMBL/GenBank/DDBJ databases">
        <title>Genome sequencing of Thermococcus guaymasensis.</title>
        <authorList>
            <person name="Zhang X."/>
            <person name="Alvare G."/>
            <person name="Fristensky B."/>
            <person name="Chen L."/>
            <person name="Suen T."/>
            <person name="Chen Q."/>
            <person name="Ma K."/>
        </authorList>
    </citation>
    <scope>NUCLEOTIDE SEQUENCE [LARGE SCALE GENOMIC DNA]</scope>
    <source>
        <strain evidence="2 3">DSM 11113</strain>
    </source>
</reference>
<evidence type="ECO:0000313" key="3">
    <source>
        <dbReference type="Proteomes" id="UP000062043"/>
    </source>
</evidence>
<feature type="transmembrane region" description="Helical" evidence="1">
    <location>
        <begin position="231"/>
        <end position="250"/>
    </location>
</feature>
<keyword evidence="1" id="KW-0812">Transmembrane</keyword>
<sequence>MMPVFETEFLRLLRSRKFKLLFLVTMFPAVIYLLSPGAGGTGVENLRAGFEALFTDLLPNYWLGIIGQLIAVIIMTDLIAGEIDRGTIRLILARPVKMSEFMAGKFLAGLSALVVLFGIPYVVVWLYAPLPYDAGFDGVRALAGDFGAVMGSTVVVLAFLGALSMFLAVLVRRPLYATLATFGVLFLGQFILPQVPYIEHPERLTLGYQALVMLKASFENLNVVGTPWETALAFLLTSAGLLAFSWFLLLRQEFPD</sequence>
<keyword evidence="1" id="KW-0472">Membrane</keyword>
<dbReference type="PANTHER" id="PTHR43471:SF10">
    <property type="entry name" value="SLL1107 PROTEIN"/>
    <property type="match status" value="1"/>
</dbReference>
<feature type="transmembrane region" description="Helical" evidence="1">
    <location>
        <begin position="61"/>
        <end position="80"/>
    </location>
</feature>
<dbReference type="PANTHER" id="PTHR43471">
    <property type="entry name" value="ABC TRANSPORTER PERMEASE"/>
    <property type="match status" value="1"/>
</dbReference>
<feature type="transmembrane region" description="Helical" evidence="1">
    <location>
        <begin position="101"/>
        <end position="128"/>
    </location>
</feature>
<evidence type="ECO:0000256" key="1">
    <source>
        <dbReference type="SAM" id="Phobius"/>
    </source>
</evidence>
<evidence type="ECO:0000313" key="2">
    <source>
        <dbReference type="EMBL" id="AJC70982.1"/>
    </source>
</evidence>
<dbReference type="AlphaFoldDB" id="A0A0X1KIB5"/>
<dbReference type="Proteomes" id="UP000062043">
    <property type="component" value="Chromosome"/>
</dbReference>
<gene>
    <name evidence="2" type="ORF">X802_01365</name>
</gene>
<keyword evidence="1" id="KW-1133">Transmembrane helix</keyword>
<dbReference type="GeneID" id="27134311"/>
<feature type="transmembrane region" description="Helical" evidence="1">
    <location>
        <begin position="148"/>
        <end position="168"/>
    </location>
</feature>
<feature type="transmembrane region" description="Helical" evidence="1">
    <location>
        <begin position="20"/>
        <end position="41"/>
    </location>
</feature>
<dbReference type="EMBL" id="CP007140">
    <property type="protein sequence ID" value="AJC70982.1"/>
    <property type="molecule type" value="Genomic_DNA"/>
</dbReference>
<dbReference type="GO" id="GO:0005886">
    <property type="term" value="C:plasma membrane"/>
    <property type="evidence" value="ECO:0007669"/>
    <property type="project" value="UniProtKB-SubCell"/>
</dbReference>
<dbReference type="GO" id="GO:0140359">
    <property type="term" value="F:ABC-type transporter activity"/>
    <property type="evidence" value="ECO:0007669"/>
    <property type="project" value="InterPro"/>
</dbReference>
<keyword evidence="3" id="KW-1185">Reference proteome</keyword>
<proteinExistence type="predicted"/>
<organism evidence="2 3">
    <name type="scientific">Thermococcus guaymasensis DSM 11113</name>
    <dbReference type="NCBI Taxonomy" id="1432656"/>
    <lineage>
        <taxon>Archaea</taxon>
        <taxon>Methanobacteriati</taxon>
        <taxon>Methanobacteriota</taxon>
        <taxon>Thermococci</taxon>
        <taxon>Thermococcales</taxon>
        <taxon>Thermococcaceae</taxon>
        <taxon>Thermococcus</taxon>
    </lineage>
</organism>
<feature type="transmembrane region" description="Helical" evidence="1">
    <location>
        <begin position="175"/>
        <end position="192"/>
    </location>
</feature>